<feature type="domain" description="PARG catalytic Macro" evidence="4">
    <location>
        <begin position="3"/>
        <end position="141"/>
    </location>
</feature>
<organism evidence="5 6">
    <name type="scientific">Elysia chlorotica</name>
    <name type="common">Eastern emerald elysia</name>
    <name type="synonym">Sea slug</name>
    <dbReference type="NCBI Taxonomy" id="188477"/>
    <lineage>
        <taxon>Eukaryota</taxon>
        <taxon>Metazoa</taxon>
        <taxon>Spiralia</taxon>
        <taxon>Lophotrochozoa</taxon>
        <taxon>Mollusca</taxon>
        <taxon>Gastropoda</taxon>
        <taxon>Heterobranchia</taxon>
        <taxon>Euthyneura</taxon>
        <taxon>Panpulmonata</taxon>
        <taxon>Sacoglossa</taxon>
        <taxon>Placobranchoidea</taxon>
        <taxon>Plakobranchidae</taxon>
        <taxon>Elysia</taxon>
    </lineage>
</organism>
<dbReference type="GO" id="GO:0004649">
    <property type="term" value="F:poly(ADP-ribose) glycohydrolase activity"/>
    <property type="evidence" value="ECO:0007669"/>
    <property type="project" value="InterPro"/>
</dbReference>
<dbReference type="AlphaFoldDB" id="A0A3S1AXL7"/>
<proteinExistence type="predicted"/>
<dbReference type="InterPro" id="IPR046372">
    <property type="entry name" value="PARG_cat_C"/>
</dbReference>
<dbReference type="OrthoDB" id="6154436at2759"/>
<feature type="region of interest" description="Disordered" evidence="3">
    <location>
        <begin position="207"/>
        <end position="229"/>
    </location>
</feature>
<feature type="active site" evidence="1">
    <location>
        <position position="28"/>
    </location>
</feature>
<evidence type="ECO:0000256" key="2">
    <source>
        <dbReference type="PIRSR" id="PIRSR607724-2"/>
    </source>
</evidence>
<dbReference type="InterPro" id="IPR007724">
    <property type="entry name" value="Poly_GlycHdrlase"/>
</dbReference>
<dbReference type="Pfam" id="PF05028">
    <property type="entry name" value="PARG_cat_C"/>
    <property type="match status" value="1"/>
</dbReference>
<dbReference type="EMBL" id="RQTK01000791">
    <property type="protein sequence ID" value="RUS74880.1"/>
    <property type="molecule type" value="Genomic_DNA"/>
</dbReference>
<dbReference type="PANTHER" id="PTHR12837:SF0">
    <property type="entry name" value="POLY(ADP-RIBOSE) GLYCOHYDROLASE"/>
    <property type="match status" value="1"/>
</dbReference>
<dbReference type="PANTHER" id="PTHR12837">
    <property type="entry name" value="POLY ADP-RIBOSE GLYCOHYDROLASE"/>
    <property type="match status" value="1"/>
</dbReference>
<dbReference type="STRING" id="188477.A0A3S1AXL7"/>
<evidence type="ECO:0000256" key="3">
    <source>
        <dbReference type="SAM" id="MobiDB-lite"/>
    </source>
</evidence>
<dbReference type="GO" id="GO:0009225">
    <property type="term" value="P:nucleotide-sugar metabolic process"/>
    <property type="evidence" value="ECO:0007669"/>
    <property type="project" value="TreeGrafter"/>
</dbReference>
<dbReference type="GO" id="GO:0005975">
    <property type="term" value="P:carbohydrate metabolic process"/>
    <property type="evidence" value="ECO:0007669"/>
    <property type="project" value="InterPro"/>
</dbReference>
<evidence type="ECO:0000256" key="1">
    <source>
        <dbReference type="PIRSR" id="PIRSR607724-1"/>
    </source>
</evidence>
<dbReference type="GO" id="GO:1990966">
    <property type="term" value="P:ATP generation from poly-ADP-D-ribose"/>
    <property type="evidence" value="ECO:0007669"/>
    <property type="project" value="TreeGrafter"/>
</dbReference>
<protein>
    <recommendedName>
        <fullName evidence="4">PARG catalytic Macro domain-containing protein</fullName>
    </recommendedName>
</protein>
<accession>A0A3S1AXL7</accession>
<dbReference type="Proteomes" id="UP000271974">
    <property type="component" value="Unassembled WGS sequence"/>
</dbReference>
<feature type="binding site" evidence="2">
    <location>
        <position position="31"/>
    </location>
    <ligand>
        <name>substrate</name>
    </ligand>
</feature>
<evidence type="ECO:0000313" key="5">
    <source>
        <dbReference type="EMBL" id="RUS74880.1"/>
    </source>
</evidence>
<dbReference type="GO" id="GO:0005737">
    <property type="term" value="C:cytoplasm"/>
    <property type="evidence" value="ECO:0007669"/>
    <property type="project" value="TreeGrafter"/>
</dbReference>
<feature type="active site" evidence="1">
    <location>
        <position position="46"/>
    </location>
</feature>
<feature type="region of interest" description="Disordered" evidence="3">
    <location>
        <begin position="142"/>
        <end position="164"/>
    </location>
</feature>
<gene>
    <name evidence="5" type="ORF">EGW08_017368</name>
</gene>
<sequence>MCELRLCPVSVQHTGVIEDSGSGAVQVDFANRSIGGGVLGRGKVQEEIYFSICPELLVALLFMETLEPNEAIFISGFEQFSRYRGYSESFRFAGNYEEPGQLLSLVAIDAVNYKSKPVASQYEESSVLRDINKAVVGFSHIGDRGRGRPAPPAPDPCRPGGSRAQDVAADMVTSVMMDAVSQAGEEARTAQSVVCTMQGAAEIPNVHESRQSLRQDSSSCCNNLRQQQH</sequence>
<keyword evidence="6" id="KW-1185">Reference proteome</keyword>
<comment type="caution">
    <text evidence="5">The sequence shown here is derived from an EMBL/GenBank/DDBJ whole genome shotgun (WGS) entry which is preliminary data.</text>
</comment>
<dbReference type="GO" id="GO:0006282">
    <property type="term" value="P:regulation of DNA repair"/>
    <property type="evidence" value="ECO:0007669"/>
    <property type="project" value="InterPro"/>
</dbReference>
<reference evidence="5 6" key="1">
    <citation type="submission" date="2019-01" db="EMBL/GenBank/DDBJ databases">
        <title>A draft genome assembly of the solar-powered sea slug Elysia chlorotica.</title>
        <authorList>
            <person name="Cai H."/>
            <person name="Li Q."/>
            <person name="Fang X."/>
            <person name="Li J."/>
            <person name="Curtis N.E."/>
            <person name="Altenburger A."/>
            <person name="Shibata T."/>
            <person name="Feng M."/>
            <person name="Maeda T."/>
            <person name="Schwartz J.A."/>
            <person name="Shigenobu S."/>
            <person name="Lundholm N."/>
            <person name="Nishiyama T."/>
            <person name="Yang H."/>
            <person name="Hasebe M."/>
            <person name="Li S."/>
            <person name="Pierce S.K."/>
            <person name="Wang J."/>
        </authorList>
    </citation>
    <scope>NUCLEOTIDE SEQUENCE [LARGE SCALE GENOMIC DNA]</scope>
    <source>
        <strain evidence="5">EC2010</strain>
        <tissue evidence="5">Whole organism of an adult</tissue>
    </source>
</reference>
<name>A0A3S1AXL7_ELYCH</name>
<evidence type="ECO:0000259" key="4">
    <source>
        <dbReference type="Pfam" id="PF05028"/>
    </source>
</evidence>
<feature type="compositionally biased region" description="Polar residues" evidence="3">
    <location>
        <begin position="214"/>
        <end position="229"/>
    </location>
</feature>
<feature type="active site" evidence="1">
    <location>
        <position position="47"/>
    </location>
</feature>
<feature type="binding site" evidence="2">
    <location>
        <position position="45"/>
    </location>
    <ligand>
        <name>substrate</name>
    </ligand>
</feature>
<evidence type="ECO:0000313" key="6">
    <source>
        <dbReference type="Proteomes" id="UP000271974"/>
    </source>
</evidence>
<dbReference type="GO" id="GO:0005634">
    <property type="term" value="C:nucleus"/>
    <property type="evidence" value="ECO:0007669"/>
    <property type="project" value="TreeGrafter"/>
</dbReference>
<feature type="binding site" evidence="2">
    <location>
        <position position="86"/>
    </location>
    <ligand>
        <name>substrate</name>
    </ligand>
</feature>